<protein>
    <submittedName>
        <fullName evidence="5">Acetyltransferase, GNAT family protein</fullName>
    </submittedName>
</protein>
<dbReference type="CDD" id="cd04301">
    <property type="entry name" value="NAT_SF"/>
    <property type="match status" value="1"/>
</dbReference>
<keyword evidence="2" id="KW-0012">Acyltransferase</keyword>
<evidence type="ECO:0000256" key="3">
    <source>
        <dbReference type="ARBA" id="ARBA00025786"/>
    </source>
</evidence>
<dbReference type="VEuPathDB" id="TrichDB:TRFO_13128"/>
<dbReference type="Proteomes" id="UP000179807">
    <property type="component" value="Unassembled WGS sequence"/>
</dbReference>
<dbReference type="AlphaFoldDB" id="A0A1J4KZF9"/>
<organism evidence="5 6">
    <name type="scientific">Tritrichomonas foetus</name>
    <dbReference type="NCBI Taxonomy" id="1144522"/>
    <lineage>
        <taxon>Eukaryota</taxon>
        <taxon>Metamonada</taxon>
        <taxon>Parabasalia</taxon>
        <taxon>Tritrichomonadida</taxon>
        <taxon>Tritrichomonadidae</taxon>
        <taxon>Tritrichomonas</taxon>
    </lineage>
</organism>
<comment type="caution">
    <text evidence="5">The sequence shown here is derived from an EMBL/GenBank/DDBJ whole genome shotgun (WGS) entry which is preliminary data.</text>
</comment>
<gene>
    <name evidence="5" type="ORF">TRFO_13128</name>
</gene>
<sequence length="175" mass="20211">MPISLRRVKISDVIQMQNANLHCLPENYQMWYWMYHYLLSPQGAHVAVDKKGKVLGYVLGKMDDEGRNQKPPPPLHGHITSVAVYSRYRKLGIATKLLCYTHHTLRECFHAEYVNLNVRETNRAAHILYQNTLGYKFLAVDEGYYADGENGWNLRYTYPKDPNSEAGGGKNEKHK</sequence>
<proteinExistence type="inferred from homology"/>
<dbReference type="GeneID" id="94831756"/>
<dbReference type="Gene3D" id="3.40.630.30">
    <property type="match status" value="1"/>
</dbReference>
<keyword evidence="1" id="KW-0808">Transferase</keyword>
<dbReference type="EMBL" id="MLAK01000100">
    <property type="protein sequence ID" value="OHT16538.1"/>
    <property type="molecule type" value="Genomic_DNA"/>
</dbReference>
<dbReference type="RefSeq" id="XP_068369674.1">
    <property type="nucleotide sequence ID" value="XM_068497052.1"/>
</dbReference>
<accession>A0A1J4KZF9</accession>
<reference evidence="5" key="1">
    <citation type="submission" date="2016-10" db="EMBL/GenBank/DDBJ databases">
        <authorList>
            <person name="Benchimol M."/>
            <person name="Almeida L.G."/>
            <person name="Vasconcelos A.T."/>
            <person name="Perreira-Neves A."/>
            <person name="Rosa I.A."/>
            <person name="Tasca T."/>
            <person name="Bogo M.R."/>
            <person name="de Souza W."/>
        </authorList>
    </citation>
    <scope>NUCLEOTIDE SEQUENCE [LARGE SCALE GENOMIC DNA]</scope>
    <source>
        <strain evidence="5">K</strain>
    </source>
</reference>
<dbReference type="GO" id="GO:1990189">
    <property type="term" value="F:protein N-terminal-serine acetyltransferase activity"/>
    <property type="evidence" value="ECO:0007669"/>
    <property type="project" value="TreeGrafter"/>
</dbReference>
<dbReference type="InterPro" id="IPR016181">
    <property type="entry name" value="Acyl_CoA_acyltransferase"/>
</dbReference>
<evidence type="ECO:0000256" key="1">
    <source>
        <dbReference type="ARBA" id="ARBA00022679"/>
    </source>
</evidence>
<evidence type="ECO:0000313" key="6">
    <source>
        <dbReference type="Proteomes" id="UP000179807"/>
    </source>
</evidence>
<dbReference type="PANTHER" id="PTHR23091:SF4">
    <property type="entry name" value="N-TERMINAL AMINO-ACID N(ALPHA)-ACETYLTRANSFERASE NATA"/>
    <property type="match status" value="1"/>
</dbReference>
<dbReference type="GO" id="GO:1990190">
    <property type="term" value="F:protein-N-terminal-glutamate acetyltransferase activity"/>
    <property type="evidence" value="ECO:0007669"/>
    <property type="project" value="TreeGrafter"/>
</dbReference>
<evidence type="ECO:0000259" key="4">
    <source>
        <dbReference type="PROSITE" id="PS51186"/>
    </source>
</evidence>
<evidence type="ECO:0000256" key="2">
    <source>
        <dbReference type="ARBA" id="ARBA00023315"/>
    </source>
</evidence>
<name>A0A1J4KZF9_9EUKA</name>
<feature type="domain" description="N-acetyltransferase" evidence="4">
    <location>
        <begin position="3"/>
        <end position="161"/>
    </location>
</feature>
<keyword evidence="6" id="KW-1185">Reference proteome</keyword>
<dbReference type="PANTHER" id="PTHR23091">
    <property type="entry name" value="N-TERMINAL ACETYLTRANSFERASE"/>
    <property type="match status" value="1"/>
</dbReference>
<dbReference type="InterPro" id="IPR000182">
    <property type="entry name" value="GNAT_dom"/>
</dbReference>
<evidence type="ECO:0000313" key="5">
    <source>
        <dbReference type="EMBL" id="OHT16538.1"/>
    </source>
</evidence>
<dbReference type="GO" id="GO:0031415">
    <property type="term" value="C:NatA complex"/>
    <property type="evidence" value="ECO:0007669"/>
    <property type="project" value="InterPro"/>
</dbReference>
<comment type="similarity">
    <text evidence="3">Belongs to the acetyltransferase family. ARD1 subfamily.</text>
</comment>
<dbReference type="InterPro" id="IPR045047">
    <property type="entry name" value="Ard1-like"/>
</dbReference>
<dbReference type="Pfam" id="PF00583">
    <property type="entry name" value="Acetyltransf_1"/>
    <property type="match status" value="1"/>
</dbReference>
<dbReference type="OrthoDB" id="25586at2759"/>
<dbReference type="PROSITE" id="PS51186">
    <property type="entry name" value="GNAT"/>
    <property type="match status" value="1"/>
</dbReference>
<dbReference type="SUPFAM" id="SSF55729">
    <property type="entry name" value="Acyl-CoA N-acyltransferases (Nat)"/>
    <property type="match status" value="1"/>
</dbReference>